<evidence type="ECO:0000256" key="4">
    <source>
        <dbReference type="ARBA" id="ARBA00022695"/>
    </source>
</evidence>
<evidence type="ECO:0000256" key="9">
    <source>
        <dbReference type="SAM" id="MobiDB-lite"/>
    </source>
</evidence>
<keyword evidence="12" id="KW-1185">Reference proteome</keyword>
<dbReference type="GO" id="GO:0000166">
    <property type="term" value="F:nucleotide binding"/>
    <property type="evidence" value="ECO:0007669"/>
    <property type="project" value="InterPro"/>
</dbReference>
<keyword evidence="4" id="KW-0548">Nucleotidyltransferase</keyword>
<evidence type="ECO:0000256" key="7">
    <source>
        <dbReference type="ARBA" id="ARBA00023125"/>
    </source>
</evidence>
<dbReference type="GO" id="GO:0003677">
    <property type="term" value="F:DNA binding"/>
    <property type="evidence" value="ECO:0007669"/>
    <property type="project" value="UniProtKB-KW"/>
</dbReference>
<dbReference type="GO" id="GO:0006260">
    <property type="term" value="P:DNA replication"/>
    <property type="evidence" value="ECO:0007669"/>
    <property type="project" value="UniProtKB-KW"/>
</dbReference>
<dbReference type="InterPro" id="IPR023211">
    <property type="entry name" value="DNA_pol_palm_dom_sf"/>
</dbReference>
<evidence type="ECO:0000256" key="2">
    <source>
        <dbReference type="ARBA" id="ARBA00012417"/>
    </source>
</evidence>
<evidence type="ECO:0000313" key="12">
    <source>
        <dbReference type="Proteomes" id="UP000630923"/>
    </source>
</evidence>
<evidence type="ECO:0000256" key="3">
    <source>
        <dbReference type="ARBA" id="ARBA00022679"/>
    </source>
</evidence>
<dbReference type="SUPFAM" id="SSF56672">
    <property type="entry name" value="DNA/RNA polymerases"/>
    <property type="match status" value="1"/>
</dbReference>
<accession>A0A919ANL0</accession>
<comment type="catalytic activity">
    <reaction evidence="8">
        <text>DNA(n) + a 2'-deoxyribonucleoside 5'-triphosphate = DNA(n+1) + diphosphate</text>
        <dbReference type="Rhea" id="RHEA:22508"/>
        <dbReference type="Rhea" id="RHEA-COMP:17339"/>
        <dbReference type="Rhea" id="RHEA-COMP:17340"/>
        <dbReference type="ChEBI" id="CHEBI:33019"/>
        <dbReference type="ChEBI" id="CHEBI:61560"/>
        <dbReference type="ChEBI" id="CHEBI:173112"/>
        <dbReference type="EC" id="2.7.7.7"/>
    </reaction>
</comment>
<sequence>MNSHDIQEIAVRAYTETPDRQPLGTKPRTREQRPSAYSLIFDCETTVDAAQSLKVGFYQIRNKTRLAEEGLFYAAEALSCREVDLLEAYAERHSLPLKTIEEFRTRVFLKHAYFRRACVVGFNLPFDISRIALGHGAARGSFRGGFTFKLSEYKSDPFVRVKHLSARAALMDFARPAKQETTRGMRKKGQKTPAFRGYFTDLKTLAAALTSRSFSLDTLGKYLGVKTGKMETAEHGQEITTDYLDYARTDVQTTWECYEKLLDMYAAHNLETPAHKILSEASLGKAYLQLMNIKPLLASNPDLDRSIFGTIMSSYYGGRAEIRIRKEIRQVLYADFKSMYPTVSALMGLWAFVTGDDLTWKTSTDETRNFLKTVILDDLKTRETWKKLTTLVRVKPADDIYPVRAKYNSRVHTIGLNKLSTDHSLWMTLADCIASKILSGKTPEIIEAISFEPGQPQQDMEPICLFGSNEFAVDPYRDDVFTKLIDLRDRAKADRNPLEKAIKIVANSTGYGIFIEINRDDAPKPEPVKVYDQFGSASLQDMKAIEEPGKYFHPLMGTLITGAARLMLALAEQLTLNEGLGWVFCDTDSIAMAKPKTMAQDAFITKAERVIKWFESLNPYQKPGSILQMEDTNFDKVTGKHLPLYCLAISAKRYALFNRDGKGNPVLRKASAHGLGHLRPPYRNEDTSDAVPAPTVPLGEIGVQRWQHDLWYKIIEAHLSGHPNQVALNWHPTFDKPAVSRYGATSPHMLKWMDHWNAGREYPQQVRPFGFMVSFSAKTGPFAPPPEVSLVDPSKRGRPTKAETPKPIAPFASDHNEAVANAFDRISGEAVEQCQLKTYREALCQYHLSTEDKFDNGDFCDFGETTRRHITATSIRLVGKEANKVGESGELHPLARTAEFF</sequence>
<name>A0A919ANL0_9PROT</name>
<dbReference type="AlphaFoldDB" id="A0A919ANL0"/>
<dbReference type="InterPro" id="IPR043502">
    <property type="entry name" value="DNA/RNA_pol_sf"/>
</dbReference>
<evidence type="ECO:0000256" key="8">
    <source>
        <dbReference type="ARBA" id="ARBA00049244"/>
    </source>
</evidence>
<comment type="similarity">
    <text evidence="1">Belongs to the DNA polymerase type-B family.</text>
</comment>
<gene>
    <name evidence="11" type="ORF">GCM10017044_08630</name>
</gene>
<dbReference type="Proteomes" id="UP000630923">
    <property type="component" value="Unassembled WGS sequence"/>
</dbReference>
<feature type="domain" description="DNA-directed DNA polymerase family B mitochondria/virus" evidence="10">
    <location>
        <begin position="230"/>
        <end position="344"/>
    </location>
</feature>
<evidence type="ECO:0000256" key="6">
    <source>
        <dbReference type="ARBA" id="ARBA00022932"/>
    </source>
</evidence>
<dbReference type="EMBL" id="BNCI01000001">
    <property type="protein sequence ID" value="GHF16597.1"/>
    <property type="molecule type" value="Genomic_DNA"/>
</dbReference>
<evidence type="ECO:0000256" key="1">
    <source>
        <dbReference type="ARBA" id="ARBA00005755"/>
    </source>
</evidence>
<dbReference type="RefSeq" id="WP_191250312.1">
    <property type="nucleotide sequence ID" value="NZ_BNCI01000001.1"/>
</dbReference>
<proteinExistence type="inferred from homology"/>
<dbReference type="Gene3D" id="3.90.1600.10">
    <property type="entry name" value="Palm domain of DNA polymerase"/>
    <property type="match status" value="1"/>
</dbReference>
<evidence type="ECO:0000313" key="11">
    <source>
        <dbReference type="EMBL" id="GHF16597.1"/>
    </source>
</evidence>
<keyword evidence="6" id="KW-0239">DNA-directed DNA polymerase</keyword>
<keyword evidence="7" id="KW-0238">DNA-binding</keyword>
<organism evidence="11 12">
    <name type="scientific">Kordiimonas sediminis</name>
    <dbReference type="NCBI Taxonomy" id="1735581"/>
    <lineage>
        <taxon>Bacteria</taxon>
        <taxon>Pseudomonadati</taxon>
        <taxon>Pseudomonadota</taxon>
        <taxon>Alphaproteobacteria</taxon>
        <taxon>Kordiimonadales</taxon>
        <taxon>Kordiimonadaceae</taxon>
        <taxon>Kordiimonas</taxon>
    </lineage>
</organism>
<feature type="region of interest" description="Disordered" evidence="9">
    <location>
        <begin position="784"/>
        <end position="811"/>
    </location>
</feature>
<dbReference type="InterPro" id="IPR004868">
    <property type="entry name" value="DNA-dir_DNA_pol_B_mt/vir"/>
</dbReference>
<reference evidence="11" key="2">
    <citation type="submission" date="2020-09" db="EMBL/GenBank/DDBJ databases">
        <authorList>
            <person name="Sun Q."/>
            <person name="Kim S."/>
        </authorList>
    </citation>
    <scope>NUCLEOTIDE SEQUENCE</scope>
    <source>
        <strain evidence="11">KCTC 42590</strain>
    </source>
</reference>
<dbReference type="EC" id="2.7.7.7" evidence="2"/>
<dbReference type="GO" id="GO:0003887">
    <property type="term" value="F:DNA-directed DNA polymerase activity"/>
    <property type="evidence" value="ECO:0007669"/>
    <property type="project" value="UniProtKB-KW"/>
</dbReference>
<keyword evidence="5" id="KW-0235">DNA replication</keyword>
<evidence type="ECO:0000256" key="5">
    <source>
        <dbReference type="ARBA" id="ARBA00022705"/>
    </source>
</evidence>
<dbReference type="Pfam" id="PF03175">
    <property type="entry name" value="DNA_pol_B_2"/>
    <property type="match status" value="1"/>
</dbReference>
<keyword evidence="3" id="KW-0808">Transferase</keyword>
<protein>
    <recommendedName>
        <fullName evidence="2">DNA-directed DNA polymerase</fullName>
        <ecNumber evidence="2">2.7.7.7</ecNumber>
    </recommendedName>
</protein>
<reference evidence="11" key="1">
    <citation type="journal article" date="2014" name="Int. J. Syst. Evol. Microbiol.">
        <title>Complete genome sequence of Corynebacterium casei LMG S-19264T (=DSM 44701T), isolated from a smear-ripened cheese.</title>
        <authorList>
            <consortium name="US DOE Joint Genome Institute (JGI-PGF)"/>
            <person name="Walter F."/>
            <person name="Albersmeier A."/>
            <person name="Kalinowski J."/>
            <person name="Ruckert C."/>
        </authorList>
    </citation>
    <scope>NUCLEOTIDE SEQUENCE</scope>
    <source>
        <strain evidence="11">KCTC 42590</strain>
    </source>
</reference>
<comment type="caution">
    <text evidence="11">The sequence shown here is derived from an EMBL/GenBank/DDBJ whole genome shotgun (WGS) entry which is preliminary data.</text>
</comment>
<evidence type="ECO:0000259" key="10">
    <source>
        <dbReference type="Pfam" id="PF03175"/>
    </source>
</evidence>